<sequence length="229" mass="26904">MVLPQILQAFKSVKRFTGQGVEKNNDVARTTVLRKSNKWNSTEDVLKHDARLWELRDRERTKRVYNKVNMDYWEYSLHQARKNKRQKSAQYEELLIENIKDACEQFYNAPAGSCDILASDRGKNGTNQKGKGEWVINKYRDEAITTIQEQLQMTVEDHTRKQVQMHAVARNLTARFSAKVPEEFGKTFQYDKVFYSHWNECPVTVEEYVPGVFSKYINNDEDIIEPDDI</sequence>
<comment type="caution">
    <text evidence="5">The sequence shown here is derived from an EMBL/GenBank/DDBJ whole genome shotgun (WGS) entry which is preliminary data.</text>
</comment>
<evidence type="ECO:0000313" key="5">
    <source>
        <dbReference type="EMBL" id="CAB4017492.1"/>
    </source>
</evidence>
<dbReference type="AlphaFoldDB" id="A0A6S7JLQ1"/>
<feature type="domain" description="Alpha-type protein kinase" evidence="4">
    <location>
        <begin position="128"/>
        <end position="223"/>
    </location>
</feature>
<proteinExistence type="predicted"/>
<dbReference type="GO" id="GO:0005524">
    <property type="term" value="F:ATP binding"/>
    <property type="evidence" value="ECO:0007669"/>
    <property type="project" value="InterPro"/>
</dbReference>
<evidence type="ECO:0000256" key="3">
    <source>
        <dbReference type="ARBA" id="ARBA00022777"/>
    </source>
</evidence>
<evidence type="ECO:0000256" key="1">
    <source>
        <dbReference type="ARBA" id="ARBA00022527"/>
    </source>
</evidence>
<dbReference type="EMBL" id="CACRXK020009569">
    <property type="protein sequence ID" value="CAB4017492.1"/>
    <property type="molecule type" value="Genomic_DNA"/>
</dbReference>
<keyword evidence="2" id="KW-0808">Transferase</keyword>
<keyword evidence="3" id="KW-0418">Kinase</keyword>
<accession>A0A6S7JLQ1</accession>
<keyword evidence="1" id="KW-0723">Serine/threonine-protein kinase</keyword>
<evidence type="ECO:0000259" key="4">
    <source>
        <dbReference type="Pfam" id="PF02816"/>
    </source>
</evidence>
<evidence type="ECO:0000313" key="6">
    <source>
        <dbReference type="Proteomes" id="UP001152795"/>
    </source>
</evidence>
<name>A0A6S7JLQ1_PARCT</name>
<evidence type="ECO:0000256" key="2">
    <source>
        <dbReference type="ARBA" id="ARBA00022679"/>
    </source>
</evidence>
<keyword evidence="6" id="KW-1185">Reference proteome</keyword>
<organism evidence="5 6">
    <name type="scientific">Paramuricea clavata</name>
    <name type="common">Red gorgonian</name>
    <name type="synonym">Violescent sea-whip</name>
    <dbReference type="NCBI Taxonomy" id="317549"/>
    <lineage>
        <taxon>Eukaryota</taxon>
        <taxon>Metazoa</taxon>
        <taxon>Cnidaria</taxon>
        <taxon>Anthozoa</taxon>
        <taxon>Octocorallia</taxon>
        <taxon>Malacalcyonacea</taxon>
        <taxon>Plexauridae</taxon>
        <taxon>Paramuricea</taxon>
    </lineage>
</organism>
<dbReference type="Proteomes" id="UP001152795">
    <property type="component" value="Unassembled WGS sequence"/>
</dbReference>
<gene>
    <name evidence="5" type="ORF">PACLA_8A085466</name>
</gene>
<reference evidence="5" key="1">
    <citation type="submission" date="2020-04" db="EMBL/GenBank/DDBJ databases">
        <authorList>
            <person name="Alioto T."/>
            <person name="Alioto T."/>
            <person name="Gomez Garrido J."/>
        </authorList>
    </citation>
    <scope>NUCLEOTIDE SEQUENCE</scope>
    <source>
        <strain evidence="5">A484AB</strain>
    </source>
</reference>
<protein>
    <submittedName>
        <fullName evidence="5">Transient receptor potential cation channel subfamily M member 6-like</fullName>
    </submittedName>
</protein>
<keyword evidence="5" id="KW-0675">Receptor</keyword>
<dbReference type="Pfam" id="PF02816">
    <property type="entry name" value="Alpha_kinase"/>
    <property type="match status" value="1"/>
</dbReference>
<dbReference type="GO" id="GO:0004674">
    <property type="term" value="F:protein serine/threonine kinase activity"/>
    <property type="evidence" value="ECO:0007669"/>
    <property type="project" value="UniProtKB-KW"/>
</dbReference>
<dbReference type="InterPro" id="IPR004166">
    <property type="entry name" value="a-kinase_dom"/>
</dbReference>